<dbReference type="InterPro" id="IPR050654">
    <property type="entry name" value="AChE-related_enzymes"/>
</dbReference>
<dbReference type="EMBL" id="HF935382">
    <property type="protein sequence ID" value="CCX07911.1"/>
    <property type="molecule type" value="Genomic_DNA"/>
</dbReference>
<evidence type="ECO:0000256" key="3">
    <source>
        <dbReference type="RuleBase" id="RU361235"/>
    </source>
</evidence>
<dbReference type="PANTHER" id="PTHR43918:SF4">
    <property type="entry name" value="CARBOXYLIC ESTER HYDROLASE"/>
    <property type="match status" value="1"/>
</dbReference>
<dbReference type="GO" id="GO:0052689">
    <property type="term" value="F:carboxylic ester hydrolase activity"/>
    <property type="evidence" value="ECO:0007669"/>
    <property type="project" value="TreeGrafter"/>
</dbReference>
<sequence>MVWIYGGAFFQGSIADPRYNMSYIVKESVEAGHPVMTVAVNYRLAGFGFLFSQEVMNSRNTNLGLRDQRIALQWIQKNIKAFGGDPNRVTIWGESAGAYSIGDHLVSYGGASSGLFHQAILESGNAVGPPLNDTRWYQPKYNRIISATGCADASDTLECLRSVPYNAIYKVPEMGNEWYPIADGDMIREWPSAAIREGRFQKMPLLLGQNTDEGTSFAALGQNTDEDIVRMLQCSTRWTFTPHQAKTLISLYSTDPTVGCPYGTGNRTFEELGKQYKRYASMVGDMMMDGPRRFLASEMAKYEKNVYSYRFDAWSKNDTDRIGVGHFQEVAYVMENPQFLGTDKQTLSLSKQMARMWTSFAATGNPGGGWERYDRSNPKNLVLRLDKSYMEEDNYRKKAIEWIMGLLR</sequence>
<dbReference type="InterPro" id="IPR019826">
    <property type="entry name" value="Carboxylesterase_B_AS"/>
</dbReference>
<dbReference type="OMA" id="CADFVIC"/>
<evidence type="ECO:0000256" key="1">
    <source>
        <dbReference type="ARBA" id="ARBA00005964"/>
    </source>
</evidence>
<dbReference type="STRING" id="1076935.U4L645"/>
<evidence type="ECO:0000313" key="5">
    <source>
        <dbReference type="EMBL" id="CCX07911.1"/>
    </source>
</evidence>
<evidence type="ECO:0000256" key="2">
    <source>
        <dbReference type="ARBA" id="ARBA00022801"/>
    </source>
</evidence>
<gene>
    <name evidence="5" type="ORF">PCON_07500</name>
</gene>
<organism evidence="5 6">
    <name type="scientific">Pyronema omphalodes (strain CBS 100304)</name>
    <name type="common">Pyronema confluens</name>
    <dbReference type="NCBI Taxonomy" id="1076935"/>
    <lineage>
        <taxon>Eukaryota</taxon>
        <taxon>Fungi</taxon>
        <taxon>Dikarya</taxon>
        <taxon>Ascomycota</taxon>
        <taxon>Pezizomycotina</taxon>
        <taxon>Pezizomycetes</taxon>
        <taxon>Pezizales</taxon>
        <taxon>Pyronemataceae</taxon>
        <taxon>Pyronema</taxon>
    </lineage>
</organism>
<dbReference type="Gene3D" id="3.40.50.1820">
    <property type="entry name" value="alpha/beta hydrolase"/>
    <property type="match status" value="1"/>
</dbReference>
<name>U4L645_PYROM</name>
<dbReference type="EC" id="3.1.1.-" evidence="3"/>
<dbReference type="Proteomes" id="UP000018144">
    <property type="component" value="Unassembled WGS sequence"/>
</dbReference>
<proteinExistence type="inferred from homology"/>
<dbReference type="InterPro" id="IPR002018">
    <property type="entry name" value="CarbesteraseB"/>
</dbReference>
<evidence type="ECO:0000259" key="4">
    <source>
        <dbReference type="Pfam" id="PF00135"/>
    </source>
</evidence>
<accession>U4L645</accession>
<dbReference type="Pfam" id="PF00135">
    <property type="entry name" value="COesterase"/>
    <property type="match status" value="1"/>
</dbReference>
<feature type="domain" description="Carboxylesterase type B" evidence="4">
    <location>
        <begin position="1"/>
        <end position="396"/>
    </location>
</feature>
<dbReference type="OrthoDB" id="408631at2759"/>
<dbReference type="PROSITE" id="PS00122">
    <property type="entry name" value="CARBOXYLESTERASE_B_1"/>
    <property type="match status" value="1"/>
</dbReference>
<keyword evidence="6" id="KW-1185">Reference proteome</keyword>
<comment type="similarity">
    <text evidence="1 3">Belongs to the type-B carboxylesterase/lipase family.</text>
</comment>
<keyword evidence="2 3" id="KW-0378">Hydrolase</keyword>
<dbReference type="PANTHER" id="PTHR43918">
    <property type="entry name" value="ACETYLCHOLINESTERASE"/>
    <property type="match status" value="1"/>
</dbReference>
<dbReference type="InterPro" id="IPR029058">
    <property type="entry name" value="AB_hydrolase_fold"/>
</dbReference>
<evidence type="ECO:0000313" key="6">
    <source>
        <dbReference type="Proteomes" id="UP000018144"/>
    </source>
</evidence>
<dbReference type="eggNOG" id="KOG4389">
    <property type="taxonomic scope" value="Eukaryota"/>
</dbReference>
<reference evidence="5 6" key="1">
    <citation type="journal article" date="2013" name="PLoS Genet.">
        <title>The genome and development-dependent transcriptomes of Pyronema confluens: a window into fungal evolution.</title>
        <authorList>
            <person name="Traeger S."/>
            <person name="Altegoer F."/>
            <person name="Freitag M."/>
            <person name="Gabaldon T."/>
            <person name="Kempken F."/>
            <person name="Kumar A."/>
            <person name="Marcet-Houben M."/>
            <person name="Poggeler S."/>
            <person name="Stajich J.E."/>
            <person name="Nowrousian M."/>
        </authorList>
    </citation>
    <scope>NUCLEOTIDE SEQUENCE [LARGE SCALE GENOMIC DNA]</scope>
    <source>
        <strain evidence="6">CBS 100304</strain>
        <tissue evidence="5">Vegetative mycelium</tissue>
    </source>
</reference>
<dbReference type="AlphaFoldDB" id="U4L645"/>
<protein>
    <recommendedName>
        <fullName evidence="3">Carboxylic ester hydrolase</fullName>
        <ecNumber evidence="3">3.1.1.-</ecNumber>
    </recommendedName>
</protein>
<dbReference type="SUPFAM" id="SSF53474">
    <property type="entry name" value="alpha/beta-Hydrolases"/>
    <property type="match status" value="1"/>
</dbReference>